<keyword evidence="12" id="KW-1185">Reference proteome</keyword>
<dbReference type="PANTHER" id="PTHR13140">
    <property type="entry name" value="MYOSIN"/>
    <property type="match status" value="1"/>
</dbReference>
<dbReference type="Gene3D" id="1.20.58.530">
    <property type="match status" value="1"/>
</dbReference>
<dbReference type="Gene3D" id="3.40.850.10">
    <property type="entry name" value="Kinesin motor domain"/>
    <property type="match status" value="1"/>
</dbReference>
<protein>
    <recommendedName>
        <fullName evidence="10">Myosin motor domain-containing protein</fullName>
    </recommendedName>
</protein>
<dbReference type="PROSITE" id="PS51456">
    <property type="entry name" value="MYOSIN_MOTOR"/>
    <property type="match status" value="1"/>
</dbReference>
<evidence type="ECO:0000256" key="4">
    <source>
        <dbReference type="ARBA" id="ARBA00023054"/>
    </source>
</evidence>
<feature type="coiled-coil region" evidence="9">
    <location>
        <begin position="826"/>
        <end position="982"/>
    </location>
</feature>
<evidence type="ECO:0000313" key="11">
    <source>
        <dbReference type="EMBL" id="CAG9538148.1"/>
    </source>
</evidence>
<accession>A0A8J2MAQ8</accession>
<dbReference type="GO" id="GO:0000146">
    <property type="term" value="F:microfilament motor activity"/>
    <property type="evidence" value="ECO:0007669"/>
    <property type="project" value="TreeGrafter"/>
</dbReference>
<organism evidence="11 12">
    <name type="scientific">Cercopithifilaria johnstoni</name>
    <dbReference type="NCBI Taxonomy" id="2874296"/>
    <lineage>
        <taxon>Eukaryota</taxon>
        <taxon>Metazoa</taxon>
        <taxon>Ecdysozoa</taxon>
        <taxon>Nematoda</taxon>
        <taxon>Chromadorea</taxon>
        <taxon>Rhabditida</taxon>
        <taxon>Spirurina</taxon>
        <taxon>Spiruromorpha</taxon>
        <taxon>Filarioidea</taxon>
        <taxon>Onchocercidae</taxon>
        <taxon>Cercopithifilaria</taxon>
    </lineage>
</organism>
<evidence type="ECO:0000256" key="7">
    <source>
        <dbReference type="ARBA" id="ARBA00023203"/>
    </source>
</evidence>
<evidence type="ECO:0000259" key="10">
    <source>
        <dbReference type="PROSITE" id="PS51456"/>
    </source>
</evidence>
<dbReference type="PRINTS" id="PR00193">
    <property type="entry name" value="MYOSINHEAVY"/>
</dbReference>
<keyword evidence="7 8" id="KW-0009">Actin-binding</keyword>
<sequence>MQSTTFRFLEVPAEYRLSSNDFETNVWITDPDVEFRCATVLEEQNDNVTVSFRDESGHFKKRIISKSEVKLPSVSYFVEDMCNLSELNDASVLEAVRSRYQAQLIHTYSGLFCLVVNPWKNIPIYTKEIMEAYMRTIDKNCNLPPHIYAVAQAAYDSLLSGKNQSILITGESGAGKTVNTKRIIEYLGVVSEYRDGFEISDGIDKRLTAAGTVIEAFANASTIHNSNSSRLGKFIRMDYGDDMIMKGAQIQTYLLEKSRVVKQNNDDRNFHIFYQLLSDGFDKDLLYSFGLGQSASAYKFLNQGGKITDPEIDDAQGAIDTLRAMDTIKFTKHEITEIFEVVAACILLGEIKFSERSGLDITYVDGSKEVEAACRILGVKTSTLIDAITQPSIKVNDVVIRKSQNLAKTLSSLSGLCKSIYERLFNWILSRCNSALSETFHPSKSTRTYYIGVLDIAGFEITKINSFEQFCINYTNEKLQQFFNDFMFIREQQEYLNEGIKWQYVDYGTDMQNTIEFIEKPLGLLSLLQEECLVPNGNDQSLLEKLFAANSNNSVFIRSRQSARHTAISHFSIAHYAGNVAYNINGWVEKNKDVVERNGLEVLASSTKPLLQTLFPLLEEEKSRSKRQSMSSNTVSYLHKEQLLNLLETLNSTMAHFIRCIAPNKTRLPGVIDPRLVLQQLRCNGVLEGIRICRQGYPNRMLFDEFIERYRILVSNVELGFGRIAVQRFCDIINLDPACIQIGKTKVYCKIGVISDLENRRKNYLNSLMCGIQATIRWYLEQQRFEQLLRNRESILIIQENIRCFTETSKWSWYRLLLLVKELIPLNKDKVRLEELLKTNDELTELENEKESHIWQNTEMKEELIRHEELMEMMEKRFDEQHAKVMKIHSCLQENEKKIEVIESEKKNLENQLFKYKHNCEQEYELRQKIENDLEMCERAKKEVELKMELMSKERNKESTTMQELKEQVKKLTEHNNQQADIIKDLQQYVLIGDKNDRI</sequence>
<dbReference type="Pfam" id="PF00063">
    <property type="entry name" value="Myosin_head"/>
    <property type="match status" value="1"/>
</dbReference>
<dbReference type="SUPFAM" id="SSF52540">
    <property type="entry name" value="P-loop containing nucleoside triphosphate hydrolases"/>
    <property type="match status" value="1"/>
</dbReference>
<feature type="binding site" evidence="8">
    <location>
        <begin position="170"/>
        <end position="177"/>
    </location>
    <ligand>
        <name>ATP</name>
        <dbReference type="ChEBI" id="CHEBI:30616"/>
    </ligand>
</feature>
<feature type="non-terminal residue" evidence="11">
    <location>
        <position position="999"/>
    </location>
</feature>
<keyword evidence="5 8" id="KW-0518">Myosin</keyword>
<evidence type="ECO:0000256" key="8">
    <source>
        <dbReference type="PROSITE-ProRule" id="PRU00782"/>
    </source>
</evidence>
<dbReference type="SMART" id="SM00242">
    <property type="entry name" value="MYSc"/>
    <property type="match status" value="1"/>
</dbReference>
<dbReference type="GO" id="GO:0007015">
    <property type="term" value="P:actin filament organization"/>
    <property type="evidence" value="ECO:0007669"/>
    <property type="project" value="TreeGrafter"/>
</dbReference>
<comment type="similarity">
    <text evidence="1 8">Belongs to the TRAFAC class myosin-kinesin ATPase superfamily. Myosin family.</text>
</comment>
<dbReference type="GO" id="GO:0051015">
    <property type="term" value="F:actin filament binding"/>
    <property type="evidence" value="ECO:0007669"/>
    <property type="project" value="TreeGrafter"/>
</dbReference>
<dbReference type="AlphaFoldDB" id="A0A8J2MAQ8"/>
<dbReference type="Proteomes" id="UP000746747">
    <property type="component" value="Unassembled WGS sequence"/>
</dbReference>
<dbReference type="InterPro" id="IPR001609">
    <property type="entry name" value="Myosin_head_motor_dom-like"/>
</dbReference>
<evidence type="ECO:0000313" key="12">
    <source>
        <dbReference type="Proteomes" id="UP000746747"/>
    </source>
</evidence>
<proteinExistence type="inferred from homology"/>
<reference evidence="11" key="1">
    <citation type="submission" date="2021-09" db="EMBL/GenBank/DDBJ databases">
        <authorList>
            <consortium name="Pathogen Informatics"/>
        </authorList>
    </citation>
    <scope>NUCLEOTIDE SEQUENCE</scope>
</reference>
<dbReference type="Gene3D" id="1.10.10.820">
    <property type="match status" value="1"/>
</dbReference>
<comment type="caution">
    <text evidence="11">The sequence shown here is derived from an EMBL/GenBank/DDBJ whole genome shotgun (WGS) entry which is preliminary data.</text>
</comment>
<feature type="region of interest" description="Actin-binding" evidence="8">
    <location>
        <begin position="643"/>
        <end position="665"/>
    </location>
</feature>
<dbReference type="OrthoDB" id="312459at2759"/>
<feature type="domain" description="Myosin motor" evidence="10">
    <location>
        <begin position="76"/>
        <end position="762"/>
    </location>
</feature>
<evidence type="ECO:0000256" key="6">
    <source>
        <dbReference type="ARBA" id="ARBA00023175"/>
    </source>
</evidence>
<dbReference type="FunFam" id="1.10.10.820:FF:000001">
    <property type="entry name" value="Myosin heavy chain"/>
    <property type="match status" value="1"/>
</dbReference>
<keyword evidence="3 8" id="KW-0067">ATP-binding</keyword>
<dbReference type="Gene3D" id="1.20.5.4820">
    <property type="match status" value="1"/>
</dbReference>
<dbReference type="InterPro" id="IPR027417">
    <property type="entry name" value="P-loop_NTPase"/>
</dbReference>
<evidence type="ECO:0000256" key="3">
    <source>
        <dbReference type="ARBA" id="ARBA00022840"/>
    </source>
</evidence>
<dbReference type="GO" id="GO:0005737">
    <property type="term" value="C:cytoplasm"/>
    <property type="evidence" value="ECO:0007669"/>
    <property type="project" value="TreeGrafter"/>
</dbReference>
<keyword evidence="2 8" id="KW-0547">Nucleotide-binding</keyword>
<dbReference type="PROSITE" id="PS50096">
    <property type="entry name" value="IQ"/>
    <property type="match status" value="1"/>
</dbReference>
<evidence type="ECO:0000256" key="2">
    <source>
        <dbReference type="ARBA" id="ARBA00022741"/>
    </source>
</evidence>
<evidence type="ECO:0000256" key="1">
    <source>
        <dbReference type="ARBA" id="ARBA00008314"/>
    </source>
</evidence>
<dbReference type="GO" id="GO:0005524">
    <property type="term" value="F:ATP binding"/>
    <property type="evidence" value="ECO:0007669"/>
    <property type="project" value="UniProtKB-UniRule"/>
</dbReference>
<dbReference type="PANTHER" id="PTHR13140:SF857">
    <property type="entry name" value="MYOSIN-11"/>
    <property type="match status" value="1"/>
</dbReference>
<feature type="non-terminal residue" evidence="11">
    <location>
        <position position="1"/>
    </location>
</feature>
<dbReference type="InterPro" id="IPR036961">
    <property type="entry name" value="Kinesin_motor_dom_sf"/>
</dbReference>
<dbReference type="GO" id="GO:0016020">
    <property type="term" value="C:membrane"/>
    <property type="evidence" value="ECO:0007669"/>
    <property type="project" value="TreeGrafter"/>
</dbReference>
<gene>
    <name evidence="11" type="ORF">CJOHNSTONI_LOCUS7883</name>
</gene>
<dbReference type="GO" id="GO:0016459">
    <property type="term" value="C:myosin complex"/>
    <property type="evidence" value="ECO:0007669"/>
    <property type="project" value="UniProtKB-KW"/>
</dbReference>
<keyword evidence="4 9" id="KW-0175">Coiled coil</keyword>
<name>A0A8J2MAQ8_9BILA</name>
<dbReference type="Gene3D" id="1.20.120.720">
    <property type="entry name" value="Myosin VI head, motor domain, U50 subdomain"/>
    <property type="match status" value="1"/>
</dbReference>
<dbReference type="EMBL" id="CAKAEH010001627">
    <property type="protein sequence ID" value="CAG9538148.1"/>
    <property type="molecule type" value="Genomic_DNA"/>
</dbReference>
<keyword evidence="6 8" id="KW-0505">Motor protein</keyword>
<evidence type="ECO:0000256" key="5">
    <source>
        <dbReference type="ARBA" id="ARBA00023123"/>
    </source>
</evidence>
<evidence type="ECO:0000256" key="9">
    <source>
        <dbReference type="SAM" id="Coils"/>
    </source>
</evidence>